<dbReference type="GO" id="GO:0006303">
    <property type="term" value="P:double-strand break repair via nonhomologous end joining"/>
    <property type="evidence" value="ECO:0007669"/>
    <property type="project" value="TreeGrafter"/>
</dbReference>
<dbReference type="InterPro" id="IPR001888">
    <property type="entry name" value="Transposase_1"/>
</dbReference>
<dbReference type="GO" id="GO:0031297">
    <property type="term" value="P:replication fork processing"/>
    <property type="evidence" value="ECO:0007669"/>
    <property type="project" value="TreeGrafter"/>
</dbReference>
<accession>A0A4C1ZNL2</accession>
<dbReference type="PANTHER" id="PTHR46060">
    <property type="entry name" value="MARINER MOS1 TRANSPOSASE-LIKE PROTEIN"/>
    <property type="match status" value="1"/>
</dbReference>
<dbReference type="InterPro" id="IPR036397">
    <property type="entry name" value="RNaseH_sf"/>
</dbReference>
<evidence type="ECO:0000313" key="2">
    <source>
        <dbReference type="Proteomes" id="UP000299102"/>
    </source>
</evidence>
<dbReference type="GO" id="GO:0000729">
    <property type="term" value="P:DNA double-strand break processing"/>
    <property type="evidence" value="ECO:0007669"/>
    <property type="project" value="TreeGrafter"/>
</dbReference>
<keyword evidence="2" id="KW-1185">Reference proteome</keyword>
<dbReference type="Pfam" id="PF01359">
    <property type="entry name" value="Transposase_1"/>
    <property type="match status" value="1"/>
</dbReference>
<dbReference type="GO" id="GO:0003697">
    <property type="term" value="F:single-stranded DNA binding"/>
    <property type="evidence" value="ECO:0007669"/>
    <property type="project" value="TreeGrafter"/>
</dbReference>
<organism evidence="1 2">
    <name type="scientific">Eumeta variegata</name>
    <name type="common">Bagworm moth</name>
    <name type="synonym">Eumeta japonica</name>
    <dbReference type="NCBI Taxonomy" id="151549"/>
    <lineage>
        <taxon>Eukaryota</taxon>
        <taxon>Metazoa</taxon>
        <taxon>Ecdysozoa</taxon>
        <taxon>Arthropoda</taxon>
        <taxon>Hexapoda</taxon>
        <taxon>Insecta</taxon>
        <taxon>Pterygota</taxon>
        <taxon>Neoptera</taxon>
        <taxon>Endopterygota</taxon>
        <taxon>Lepidoptera</taxon>
        <taxon>Glossata</taxon>
        <taxon>Ditrysia</taxon>
        <taxon>Tineoidea</taxon>
        <taxon>Psychidae</taxon>
        <taxon>Oiketicinae</taxon>
        <taxon>Eumeta</taxon>
    </lineage>
</organism>
<dbReference type="AlphaFoldDB" id="A0A4C1ZNL2"/>
<dbReference type="EMBL" id="BGZK01002052">
    <property type="protein sequence ID" value="GBP90066.1"/>
    <property type="molecule type" value="Genomic_DNA"/>
</dbReference>
<dbReference type="GO" id="GO:0003690">
    <property type="term" value="F:double-stranded DNA binding"/>
    <property type="evidence" value="ECO:0007669"/>
    <property type="project" value="TreeGrafter"/>
</dbReference>
<name>A0A4C1ZNL2_EUMVA</name>
<dbReference type="GO" id="GO:0015074">
    <property type="term" value="P:DNA integration"/>
    <property type="evidence" value="ECO:0007669"/>
    <property type="project" value="TreeGrafter"/>
</dbReference>
<dbReference type="GO" id="GO:0042800">
    <property type="term" value="F:histone H3K4 methyltransferase activity"/>
    <property type="evidence" value="ECO:0007669"/>
    <property type="project" value="TreeGrafter"/>
</dbReference>
<dbReference type="Proteomes" id="UP000299102">
    <property type="component" value="Unassembled WGS sequence"/>
</dbReference>
<dbReference type="GO" id="GO:0000014">
    <property type="term" value="F:single-stranded DNA endodeoxyribonuclease activity"/>
    <property type="evidence" value="ECO:0007669"/>
    <property type="project" value="TreeGrafter"/>
</dbReference>
<gene>
    <name evidence="1" type="ORF">EVAR_99712_1</name>
</gene>
<dbReference type="PANTHER" id="PTHR46060:SF2">
    <property type="entry name" value="HISTONE-LYSINE N-METHYLTRANSFERASE SETMAR"/>
    <property type="match status" value="1"/>
</dbReference>
<dbReference type="GO" id="GO:0046975">
    <property type="term" value="F:histone H3K36 methyltransferase activity"/>
    <property type="evidence" value="ECO:0007669"/>
    <property type="project" value="TreeGrafter"/>
</dbReference>
<proteinExistence type="predicted"/>
<dbReference type="GO" id="GO:0035861">
    <property type="term" value="C:site of double-strand break"/>
    <property type="evidence" value="ECO:0007669"/>
    <property type="project" value="TreeGrafter"/>
</dbReference>
<dbReference type="GO" id="GO:0005634">
    <property type="term" value="C:nucleus"/>
    <property type="evidence" value="ECO:0007669"/>
    <property type="project" value="TreeGrafter"/>
</dbReference>
<dbReference type="GO" id="GO:0044774">
    <property type="term" value="P:mitotic DNA integrity checkpoint signaling"/>
    <property type="evidence" value="ECO:0007669"/>
    <property type="project" value="TreeGrafter"/>
</dbReference>
<dbReference type="Gene3D" id="3.30.420.10">
    <property type="entry name" value="Ribonuclease H-like superfamily/Ribonuclease H"/>
    <property type="match status" value="1"/>
</dbReference>
<comment type="caution">
    <text evidence="1">The sequence shown here is derived from an EMBL/GenBank/DDBJ whole genome shotgun (WGS) entry which is preliminary data.</text>
</comment>
<protein>
    <submittedName>
        <fullName evidence="1">Mariner Mos1 transposase</fullName>
    </submittedName>
</protein>
<dbReference type="GO" id="GO:0000793">
    <property type="term" value="C:condensed chromosome"/>
    <property type="evidence" value="ECO:0007669"/>
    <property type="project" value="TreeGrafter"/>
</dbReference>
<evidence type="ECO:0000313" key="1">
    <source>
        <dbReference type="EMBL" id="GBP90066.1"/>
    </source>
</evidence>
<dbReference type="GO" id="GO:0044547">
    <property type="term" value="F:DNA topoisomerase binding"/>
    <property type="evidence" value="ECO:0007669"/>
    <property type="project" value="TreeGrafter"/>
</dbReference>
<sequence>MKFALVDFLRIKSMPFRKKQKPFLKRLITGDEKWITYDKNVRKRSRSKGKQALKTIAKLELTRNILMLCVWWDWKGITHYELFPPALLSVTSATLKGVQKLFPESREYVYKLETKVSTGAEVPVESFSYWSIEAKLYANIYNVSRIRYRLVDIKVDRFLPYILKRDGEERLQRSMLSYEPLAHVDDVEMEVYKIFGRRTDNTIHDGVTTMPRTDLPAAAMVLKDAWMSLRKMPLREYNMVVNLEYYVAYGRAHPRGSRGGQLPLLGTPGTGGQVGVSPILYRVVCCVEGRGSTF</sequence>
<dbReference type="InterPro" id="IPR052709">
    <property type="entry name" value="Transposase-MT_Hybrid"/>
</dbReference>
<reference evidence="1 2" key="1">
    <citation type="journal article" date="2019" name="Commun. Biol.">
        <title>The bagworm genome reveals a unique fibroin gene that provides high tensile strength.</title>
        <authorList>
            <person name="Kono N."/>
            <person name="Nakamura H."/>
            <person name="Ohtoshi R."/>
            <person name="Tomita M."/>
            <person name="Numata K."/>
            <person name="Arakawa K."/>
        </authorList>
    </citation>
    <scope>NUCLEOTIDE SEQUENCE [LARGE SCALE GENOMIC DNA]</scope>
</reference>